<proteinExistence type="predicted"/>
<name>A0A448WPW0_9PLAT</name>
<dbReference type="AlphaFoldDB" id="A0A448WPW0"/>
<reference evidence="2" key="1">
    <citation type="submission" date="2018-11" db="EMBL/GenBank/DDBJ databases">
        <authorList>
            <consortium name="Pathogen Informatics"/>
        </authorList>
    </citation>
    <scope>NUCLEOTIDE SEQUENCE</scope>
</reference>
<comment type="caution">
    <text evidence="2">The sequence shown here is derived from an EMBL/GenBank/DDBJ whole genome shotgun (WGS) entry which is preliminary data.</text>
</comment>
<organism evidence="2 3">
    <name type="scientific">Protopolystoma xenopodis</name>
    <dbReference type="NCBI Taxonomy" id="117903"/>
    <lineage>
        <taxon>Eukaryota</taxon>
        <taxon>Metazoa</taxon>
        <taxon>Spiralia</taxon>
        <taxon>Lophotrochozoa</taxon>
        <taxon>Platyhelminthes</taxon>
        <taxon>Monogenea</taxon>
        <taxon>Polyopisthocotylea</taxon>
        <taxon>Polystomatidea</taxon>
        <taxon>Polystomatidae</taxon>
        <taxon>Protopolystoma</taxon>
    </lineage>
</organism>
<keyword evidence="3" id="KW-1185">Reference proteome</keyword>
<gene>
    <name evidence="2" type="ORF">PXEA_LOCUS10599</name>
</gene>
<accession>A0A448WPW0</accession>
<dbReference type="EMBL" id="CAAALY010031352">
    <property type="protein sequence ID" value="VEL17159.1"/>
    <property type="molecule type" value="Genomic_DNA"/>
</dbReference>
<evidence type="ECO:0000313" key="3">
    <source>
        <dbReference type="Proteomes" id="UP000784294"/>
    </source>
</evidence>
<dbReference type="Proteomes" id="UP000784294">
    <property type="component" value="Unassembled WGS sequence"/>
</dbReference>
<evidence type="ECO:0000256" key="1">
    <source>
        <dbReference type="SAM" id="MobiDB-lite"/>
    </source>
</evidence>
<sequence length="72" mass="8155">MIESVAQSHESGSIRVQPVSSSKRHSRLVQSTGPSAIRAPLSVLPRHRRHVQPRHRQLLHSFMGCTTHIRDE</sequence>
<feature type="region of interest" description="Disordered" evidence="1">
    <location>
        <begin position="1"/>
        <end position="38"/>
    </location>
</feature>
<protein>
    <submittedName>
        <fullName evidence="2">Uncharacterized protein</fullName>
    </submittedName>
</protein>
<evidence type="ECO:0000313" key="2">
    <source>
        <dbReference type="EMBL" id="VEL17159.1"/>
    </source>
</evidence>
<feature type="compositionally biased region" description="Polar residues" evidence="1">
    <location>
        <begin position="1"/>
        <end position="11"/>
    </location>
</feature>